<protein>
    <submittedName>
        <fullName evidence="1">Uncharacterized protein</fullName>
    </submittedName>
</protein>
<accession>A0A0D6EVW0</accession>
<dbReference type="EMBL" id="LN827929">
    <property type="protein sequence ID" value="CEZ19393.1"/>
    <property type="molecule type" value="Genomic_DNA"/>
</dbReference>
<evidence type="ECO:0000313" key="2">
    <source>
        <dbReference type="Proteomes" id="UP000064007"/>
    </source>
</evidence>
<evidence type="ECO:0000313" key="1">
    <source>
        <dbReference type="EMBL" id="CEZ19393.1"/>
    </source>
</evidence>
<reference evidence="2" key="1">
    <citation type="submission" date="2014-12" db="EMBL/GenBank/DDBJ databases">
        <authorList>
            <person name="Salcher M.M."/>
        </authorList>
    </citation>
    <scope>NUCLEOTIDE SEQUENCE [LARGE SCALE GENOMIC DNA]</scope>
    <source>
        <strain evidence="2">MMS-10A-171</strain>
    </source>
</reference>
<dbReference type="RefSeq" id="WP_156157766.1">
    <property type="nucleotide sequence ID" value="NZ_LN827929.1"/>
</dbReference>
<sequence>MQKYKVMAYEVLGYSETIKAESKDEAIQIFENLHAKRKLMPNSSEGLDGIEAQELKDWQ</sequence>
<organism evidence="1 2">
    <name type="scientific">Candidatus Methylopumilus planktonicus</name>
    <dbReference type="NCBI Taxonomy" id="1581557"/>
    <lineage>
        <taxon>Bacteria</taxon>
        <taxon>Pseudomonadati</taxon>
        <taxon>Pseudomonadota</taxon>
        <taxon>Betaproteobacteria</taxon>
        <taxon>Nitrosomonadales</taxon>
        <taxon>Methylophilaceae</taxon>
        <taxon>Candidatus Methylopumilus</taxon>
    </lineage>
</organism>
<name>A0A0D6EVW0_9PROT</name>
<keyword evidence="2" id="KW-1185">Reference proteome</keyword>
<dbReference type="KEGG" id="mbat:BN1208_0501"/>
<dbReference type="HOGENOM" id="CLU_2955230_0_0_4"/>
<dbReference type="Proteomes" id="UP000064007">
    <property type="component" value="Chromosome 1"/>
</dbReference>
<gene>
    <name evidence="1" type="ORF">BN1208_0501</name>
</gene>
<dbReference type="STRING" id="1581557.BN1208_0501"/>
<dbReference type="AlphaFoldDB" id="A0A0D6EVW0"/>
<proteinExistence type="predicted"/>